<dbReference type="SUPFAM" id="SSF50182">
    <property type="entry name" value="Sm-like ribonucleoproteins"/>
    <property type="match status" value="1"/>
</dbReference>
<dbReference type="EMBL" id="JAATOP010000003">
    <property type="protein sequence ID" value="NIY71963.1"/>
    <property type="molecule type" value="Genomic_DNA"/>
</dbReference>
<dbReference type="Proteomes" id="UP000709466">
    <property type="component" value="Unassembled WGS sequence"/>
</dbReference>
<keyword evidence="1" id="KW-1133">Transmembrane helix</keyword>
<dbReference type="InterPro" id="IPR006685">
    <property type="entry name" value="MscS_channel_2nd"/>
</dbReference>
<protein>
    <submittedName>
        <fullName evidence="3">Mechanosensitive ion channel</fullName>
    </submittedName>
</protein>
<feature type="transmembrane region" description="Helical" evidence="1">
    <location>
        <begin position="140"/>
        <end position="158"/>
    </location>
</feature>
<accession>A0ABX0VV62</accession>
<feature type="transmembrane region" description="Helical" evidence="1">
    <location>
        <begin position="89"/>
        <end position="111"/>
    </location>
</feature>
<evidence type="ECO:0000256" key="1">
    <source>
        <dbReference type="SAM" id="Phobius"/>
    </source>
</evidence>
<gene>
    <name evidence="3" type="ORF">HCZ30_05875</name>
</gene>
<feature type="transmembrane region" description="Helical" evidence="1">
    <location>
        <begin position="60"/>
        <end position="77"/>
    </location>
</feature>
<dbReference type="InterPro" id="IPR010920">
    <property type="entry name" value="LSM_dom_sf"/>
</dbReference>
<dbReference type="PANTHER" id="PTHR30566:SF25">
    <property type="entry name" value="INNER MEMBRANE PROTEIN"/>
    <property type="match status" value="1"/>
</dbReference>
<reference evidence="3 4" key="1">
    <citation type="submission" date="2020-03" db="EMBL/GenBank/DDBJ databases">
        <title>Bacterial isolates of synthetic phycosphere.</title>
        <authorList>
            <person name="Fu H."/>
            <person name="Moran M.A."/>
        </authorList>
    </citation>
    <scope>NUCLEOTIDE SEQUENCE [LARGE SCALE GENOMIC DNA]</scope>
    <source>
        <strain evidence="3 4">HF1</strain>
    </source>
</reference>
<dbReference type="Pfam" id="PF00924">
    <property type="entry name" value="MS_channel_2nd"/>
    <property type="match status" value="1"/>
</dbReference>
<evidence type="ECO:0000259" key="2">
    <source>
        <dbReference type="Pfam" id="PF00924"/>
    </source>
</evidence>
<keyword evidence="1" id="KW-0812">Transmembrane</keyword>
<evidence type="ECO:0000313" key="4">
    <source>
        <dbReference type="Proteomes" id="UP000709466"/>
    </source>
</evidence>
<keyword evidence="1" id="KW-0472">Membrane</keyword>
<keyword evidence="4" id="KW-1185">Reference proteome</keyword>
<dbReference type="Gene3D" id="1.10.287.1260">
    <property type="match status" value="1"/>
</dbReference>
<comment type="caution">
    <text evidence="3">The sequence shown here is derived from an EMBL/GenBank/DDBJ whole genome shotgun (WGS) entry which is preliminary data.</text>
</comment>
<proteinExistence type="predicted"/>
<sequence length="362" mass="40701">MDTLLELWSRVPAATKPLIEIFVAIVIAVVLHSLLWKVVSKVIGGRTELIYRVIRRLKTPLRLMFIVAAIGFASRVADMGTDLRNLVSQFSLALAVMIGGWITMIAVDVYADRETRRLRLDAEDNLVARKQATQIKMLRMVTKVVLFLLTAGLALSVFDAVRSFGVSLFASAGVAGIVAGYAATPVLKNLIAGIQIALTQPIRIDDVVIVEDEWGWIEEIASTYVVVRIWDLRRMVLPLSYFIENPFQNWTRESANIIGSVMFYVDYTAPVAQIRDKFEEAVKASSRWDGKTVVLQVIDTDKDTVQLRGLCSSRNSPLNWDLRCEVREKVLSWLQESYPDALPKHRIDIDKMPEVDKTPIPT</sequence>
<organism evidence="3 4">
    <name type="scientific">Marivivens donghaensis</name>
    <dbReference type="NCBI Taxonomy" id="1699413"/>
    <lineage>
        <taxon>Bacteria</taxon>
        <taxon>Pseudomonadati</taxon>
        <taxon>Pseudomonadota</taxon>
        <taxon>Alphaproteobacteria</taxon>
        <taxon>Rhodobacterales</taxon>
        <taxon>Paracoccaceae</taxon>
        <taxon>Marivivens group</taxon>
        <taxon>Marivivens</taxon>
    </lineage>
</organism>
<feature type="domain" description="Mechanosensitive ion channel MscS" evidence="2">
    <location>
        <begin position="186"/>
        <end position="252"/>
    </location>
</feature>
<dbReference type="RefSeq" id="WP_167637356.1">
    <property type="nucleotide sequence ID" value="NZ_JAATOP010000003.1"/>
</dbReference>
<evidence type="ECO:0000313" key="3">
    <source>
        <dbReference type="EMBL" id="NIY71963.1"/>
    </source>
</evidence>
<feature type="transmembrane region" description="Helical" evidence="1">
    <location>
        <begin position="18"/>
        <end position="39"/>
    </location>
</feature>
<dbReference type="PANTHER" id="PTHR30566">
    <property type="entry name" value="YNAI-RELATED MECHANOSENSITIVE ION CHANNEL"/>
    <property type="match status" value="1"/>
</dbReference>
<name>A0ABX0VV62_9RHOB</name>
<feature type="transmembrane region" description="Helical" evidence="1">
    <location>
        <begin position="164"/>
        <end position="183"/>
    </location>
</feature>